<protein>
    <submittedName>
        <fullName evidence="2">Uncharacterized protein</fullName>
    </submittedName>
</protein>
<dbReference type="PANTHER" id="PTHR28020:SF1">
    <property type="entry name" value="YAP1-BINDING PROTEIN 1-RELATED"/>
    <property type="match status" value="1"/>
</dbReference>
<keyword evidence="3" id="KW-1185">Reference proteome</keyword>
<dbReference type="Proteomes" id="UP001161438">
    <property type="component" value="Chromosome 7"/>
</dbReference>
<evidence type="ECO:0000313" key="2">
    <source>
        <dbReference type="EMBL" id="CAI4039215.1"/>
    </source>
</evidence>
<accession>A0AA35J014</accession>
<dbReference type="InterPro" id="IPR040347">
    <property type="entry name" value="YBP1/2"/>
</dbReference>
<evidence type="ECO:0000313" key="3">
    <source>
        <dbReference type="Proteomes" id="UP001161438"/>
    </source>
</evidence>
<name>A0AA35J014_SACMI</name>
<dbReference type="InterPro" id="IPR013877">
    <property type="entry name" value="YAP-bd/ALF4/Glomulin"/>
</dbReference>
<proteinExistence type="predicted"/>
<dbReference type="EMBL" id="OX365763">
    <property type="protein sequence ID" value="CAI4039215.1"/>
    <property type="molecule type" value="Genomic_DNA"/>
</dbReference>
<evidence type="ECO:0000256" key="1">
    <source>
        <dbReference type="SAM" id="MobiDB-lite"/>
    </source>
</evidence>
<dbReference type="PANTHER" id="PTHR28020">
    <property type="entry name" value="YAP1-BINDING PROTEIN 1-RELATED"/>
    <property type="match status" value="1"/>
</dbReference>
<gene>
    <name evidence="2" type="primary">SMKI07G1920</name>
    <name evidence="2" type="ORF">SMKI_07G1920</name>
</gene>
<reference evidence="2" key="1">
    <citation type="submission" date="2022-10" db="EMBL/GenBank/DDBJ databases">
        <authorList>
            <person name="Byrne P K."/>
        </authorList>
    </citation>
    <scope>NUCLEOTIDE SEQUENCE</scope>
    <source>
        <strain evidence="2">IFO1815</strain>
    </source>
</reference>
<dbReference type="AlphaFoldDB" id="A0AA35J014"/>
<dbReference type="RefSeq" id="XP_056082330.1">
    <property type="nucleotide sequence ID" value="XM_056222661.1"/>
</dbReference>
<dbReference type="Pfam" id="PF08568">
    <property type="entry name" value="Kinetochor_Ybp2"/>
    <property type="match status" value="1"/>
</dbReference>
<dbReference type="GO" id="GO:0034599">
    <property type="term" value="P:cellular response to oxidative stress"/>
    <property type="evidence" value="ECO:0007669"/>
    <property type="project" value="InterPro"/>
</dbReference>
<dbReference type="GeneID" id="80918426"/>
<dbReference type="GO" id="GO:0005737">
    <property type="term" value="C:cytoplasm"/>
    <property type="evidence" value="ECO:0007669"/>
    <property type="project" value="TreeGrafter"/>
</dbReference>
<organism evidence="2 3">
    <name type="scientific">Saccharomyces mikatae IFO 1815</name>
    <dbReference type="NCBI Taxonomy" id="226126"/>
    <lineage>
        <taxon>Eukaryota</taxon>
        <taxon>Fungi</taxon>
        <taxon>Dikarya</taxon>
        <taxon>Ascomycota</taxon>
        <taxon>Saccharomycotina</taxon>
        <taxon>Saccharomycetes</taxon>
        <taxon>Saccharomycetales</taxon>
        <taxon>Saccharomycetaceae</taxon>
        <taxon>Saccharomyces</taxon>
    </lineage>
</organism>
<feature type="region of interest" description="Disordered" evidence="1">
    <location>
        <begin position="134"/>
        <end position="156"/>
    </location>
</feature>
<sequence length="672" mass="76389">MGESIEKICGGLARAFQEVDDDFVSLVTIIEMYNEQVNSEKSVKEKELYLNVLLKLLKENPVILKDIGWDLPKGLLQFFSGTNINTTKHLAFSPIISCVMNCFSELAINGNPKECLLTACELMSTLTVASTAMSDTAEPNEDLVDTDKNETTDSTNELSVAHPDFEKYMVKNKVDFIPNLKVHVLFEFMSSLLKRIDTLYPSKFLAMTISAIIKYVKTNIGAMDDVHFILYRVYNFCTTYTPAQPSPILTDSIDGVDLQKICDDESVLQKKALATLSVLMIDSCLKNKPGNIDKKYFKALMRQKLDENEEDALILNTCDQYYDYVMSLGVNIKELFEKCLEESEHIYDSLLLGPATSTPEFKENINQLIYVLSYTYQIKKLAEEKNLELNQYGLVILSAIYYSKNGTHLLSQLDVQSAIYLYLRCTTASLFSDMYENKFLESAVRYWLWISITRTSTKKIKFELQKLPGHITTAFLQMLLIKTCNESDNDTKLTEFTLLRRMLCLMPENTSFTFMFETLLHCPYITVKIAVLDILRDMMIKSPEACNNGELTNSFEQHISTNTANNVPTLPKLPPRPYIAINEDRMASIHSIAEICFSAAKRGKRTQGDLLLVLTYMKFFVSLRNKWNLGLLTLINKKIAESFQGEGEPELVFINIANDTLGAYIEEMSKPS</sequence>